<dbReference type="RefSeq" id="WP_172514909.1">
    <property type="nucleotide sequence ID" value="NZ_AP022869.1"/>
</dbReference>
<organism evidence="1 2">
    <name type="scientific">Vreelandella aquamarina</name>
    <dbReference type="NCBI Taxonomy" id="77097"/>
    <lineage>
        <taxon>Bacteria</taxon>
        <taxon>Pseudomonadati</taxon>
        <taxon>Pseudomonadota</taxon>
        <taxon>Gammaproteobacteria</taxon>
        <taxon>Oceanospirillales</taxon>
        <taxon>Halomonadaceae</taxon>
        <taxon>Vreelandella</taxon>
    </lineage>
</organism>
<evidence type="ECO:0000313" key="2">
    <source>
        <dbReference type="Proteomes" id="UP000501053"/>
    </source>
</evidence>
<keyword evidence="2" id="KW-1185">Reference proteome</keyword>
<sequence>MSSLKVVVETNGKGISSYELVEFLRYFRAAYVASLKNIKKYEYQVANLKDVDIIKMANIFKLSHVSDSVDSLIAVDCGDSELELIDIKRENPLSFTFSGSGLKVAVALTVVAWLCGAEVSVSEIEAGPFKAESVEIKLPSLADGISRFDFIFHENSTQRTKLDDN</sequence>
<dbReference type="AlphaFoldDB" id="A0A6F8XDQ5"/>
<protein>
    <submittedName>
        <fullName evidence="1">Uncharacterized protein</fullName>
    </submittedName>
</protein>
<dbReference type="EMBL" id="AP022869">
    <property type="protein sequence ID" value="BCB71503.1"/>
    <property type="molecule type" value="Genomic_DNA"/>
</dbReference>
<dbReference type="Proteomes" id="UP000501053">
    <property type="component" value="Chromosome"/>
</dbReference>
<accession>A0A6F8XDQ5</accession>
<gene>
    <name evidence="1" type="ORF">HMEPL2_18540</name>
</gene>
<proteinExistence type="predicted"/>
<reference evidence="1 2" key="1">
    <citation type="submission" date="2020-03" db="EMBL/GenBank/DDBJ databases">
        <title>Complete Genome Sequence of Halomonas meridiana strain Eplume2, isolated from hydrothermal-plume in the north east Pacific Ocean.</title>
        <authorList>
            <person name="Kurihara Y."/>
            <person name="Kawai S."/>
            <person name="Sakai A."/>
            <person name="Galipon J."/>
            <person name="Arakawa K."/>
        </authorList>
    </citation>
    <scope>NUCLEOTIDE SEQUENCE [LARGE SCALE GENOMIC DNA]</scope>
    <source>
        <strain evidence="1 2">Eplume2</strain>
    </source>
</reference>
<evidence type="ECO:0000313" key="1">
    <source>
        <dbReference type="EMBL" id="BCB71503.1"/>
    </source>
</evidence>
<name>A0A6F8XDQ5_9GAMM</name>